<evidence type="ECO:0000313" key="5">
    <source>
        <dbReference type="EMBL" id="PFH51130.1"/>
    </source>
</evidence>
<dbReference type="Pfam" id="PF16488">
    <property type="entry name" value="ArgoL2"/>
    <property type="match status" value="1"/>
</dbReference>
<dbReference type="OrthoDB" id="10252740at2759"/>
<dbReference type="Proteomes" id="UP000242287">
    <property type="component" value="Unassembled WGS sequence"/>
</dbReference>
<dbReference type="Gene3D" id="2.170.260.10">
    <property type="entry name" value="paz domain"/>
    <property type="match status" value="1"/>
</dbReference>
<comment type="similarity">
    <text evidence="1">Belongs to the argonaute family.</text>
</comment>
<dbReference type="PROSITE" id="PS50821">
    <property type="entry name" value="PAZ"/>
    <property type="match status" value="1"/>
</dbReference>
<feature type="compositionally biased region" description="Basic and acidic residues" evidence="2">
    <location>
        <begin position="43"/>
        <end position="56"/>
    </location>
</feature>
<name>A0A2A9NTV2_9AGAR</name>
<dbReference type="Gene3D" id="3.30.420.10">
    <property type="entry name" value="Ribonuclease H-like superfamily/Ribonuclease H"/>
    <property type="match status" value="1"/>
</dbReference>
<sequence length="963" mass="105774">MSFRGDNRGRGAGRGNPGNTGDRGGATGRGGGRGFDGGGRGGRGFEKGGRGFERGGRGFRGGSPRGGREQGGIFAPGQPASIDTRLQDNTQDLVIQGLRSLTLKGAELPVRPGFGTQGKAIKLRANYFPVKIPKGSVHEYDVAITPIAGTANRRVKRRIFQLAELIPAWSQHGLKNNVAHDHASKLISVKMLPQPLTIEVPYYDEDETGPSSNGKTYTLTINYTQSLDLTGLSHYVSGDRNYKDFDIAPLLSALNLILAAHATRAGGDGVMVGRNKFFFPASSDAWDLGGGLQAFRGYYSSVRPAHNQLMVNVNVCTTAFYKPGNLAKAIEEFTSASFGAQAKGFVRGLRVKATHLGYRKTVKTLSDRNAKQYTFACSDFENAVVSVEEYFKRKYRITLKFPDMRLVDVGGPQKAVLLPAELCEILPNQAYRGRLTDEHTANMITIAAKPPNVNAQAIVNNGLQKLGFQQATPNMNAFNVRVGTEMTVVPGRILNPPEVAYGSGTIKVAQASWNMRNVRFAIGAKLDNWAVLIVQDGNNRDEFPGTQDPELRATITGFMDMCRKSGMDVSKGEPAYTSVRLPPRNPQDPTRERIIPEIEGALKKLKTKPRLILVLLSSGDKHVYSGLKRLCDTKLDIATVCVHSSKIRREKGQLQYFANVALKVNMKLGGMNHSLDRNSMSWLKQEPTMIAGIDVTHPGPGSVKETPSIAAVVASIDGNYAQYPASMEIQKSKQEMVENLIGMFQDRLKLFQQKSKVLPKRILVYRDGVSEGQFEQVVYQELPRIRQACDKFSTPKDSYRPKITIVVCGKRHHTRFYPTNEDEADSKGNPLPGTVVDRGVTSVYLFDFFLQAHAGLQGTTRPTHYYVVHDSIGFTPDLLQNLTHSISYMFARATKAVSLTSPAYYADLACERGRCYIHRLLLGHSSSGSTSSSADEQQVMREAAAMWNNGINGPQLKDTMFYL</sequence>
<dbReference type="CDD" id="cd04657">
    <property type="entry name" value="Piwi_ago-like"/>
    <property type="match status" value="1"/>
</dbReference>
<dbReference type="GO" id="GO:0003723">
    <property type="term" value="F:RNA binding"/>
    <property type="evidence" value="ECO:0007669"/>
    <property type="project" value="InterPro"/>
</dbReference>
<feature type="compositionally biased region" description="Gly residues" evidence="2">
    <location>
        <begin position="10"/>
        <end position="42"/>
    </location>
</feature>
<dbReference type="PROSITE" id="PS50822">
    <property type="entry name" value="PIWI"/>
    <property type="match status" value="1"/>
</dbReference>
<dbReference type="InterPro" id="IPR036397">
    <property type="entry name" value="RNaseH_sf"/>
</dbReference>
<dbReference type="AlphaFoldDB" id="A0A2A9NTV2"/>
<dbReference type="Pfam" id="PF08699">
    <property type="entry name" value="ArgoL1"/>
    <property type="match status" value="1"/>
</dbReference>
<dbReference type="CDD" id="cd02846">
    <property type="entry name" value="PAZ_argonaute_like"/>
    <property type="match status" value="1"/>
</dbReference>
<dbReference type="InterPro" id="IPR036085">
    <property type="entry name" value="PAZ_dom_sf"/>
</dbReference>
<dbReference type="InterPro" id="IPR014811">
    <property type="entry name" value="ArgoL1"/>
</dbReference>
<dbReference type="InterPro" id="IPR012337">
    <property type="entry name" value="RNaseH-like_sf"/>
</dbReference>
<dbReference type="SMART" id="SM01163">
    <property type="entry name" value="DUF1785"/>
    <property type="match status" value="1"/>
</dbReference>
<protein>
    <recommendedName>
        <fullName evidence="7">Piwi domain-containing protein</fullName>
    </recommendedName>
</protein>
<feature type="region of interest" description="Disordered" evidence="2">
    <location>
        <begin position="1"/>
        <end position="82"/>
    </location>
</feature>
<dbReference type="InterPro" id="IPR003100">
    <property type="entry name" value="PAZ_dom"/>
</dbReference>
<evidence type="ECO:0000256" key="2">
    <source>
        <dbReference type="SAM" id="MobiDB-lite"/>
    </source>
</evidence>
<dbReference type="STRING" id="703135.A0A2A9NTV2"/>
<evidence type="ECO:0000256" key="1">
    <source>
        <dbReference type="RuleBase" id="RU361178"/>
    </source>
</evidence>
<reference evidence="5 6" key="1">
    <citation type="submission" date="2014-02" db="EMBL/GenBank/DDBJ databases">
        <title>Transposable element dynamics among asymbiotic and ectomycorrhizal Amanita fungi.</title>
        <authorList>
            <consortium name="DOE Joint Genome Institute"/>
            <person name="Hess J."/>
            <person name="Skrede I."/>
            <person name="Wolfe B."/>
            <person name="LaButti K."/>
            <person name="Ohm R.A."/>
            <person name="Grigoriev I.V."/>
            <person name="Pringle A."/>
        </authorList>
    </citation>
    <scope>NUCLEOTIDE SEQUENCE [LARGE SCALE GENOMIC DNA]</scope>
    <source>
        <strain evidence="5 6">SKay4041</strain>
    </source>
</reference>
<dbReference type="InterPro" id="IPR032474">
    <property type="entry name" value="Argonaute_N"/>
</dbReference>
<gene>
    <name evidence="5" type="ORF">AMATHDRAFT_75110</name>
</gene>
<organism evidence="5 6">
    <name type="scientific">Amanita thiersii Skay4041</name>
    <dbReference type="NCBI Taxonomy" id="703135"/>
    <lineage>
        <taxon>Eukaryota</taxon>
        <taxon>Fungi</taxon>
        <taxon>Dikarya</taxon>
        <taxon>Basidiomycota</taxon>
        <taxon>Agaricomycotina</taxon>
        <taxon>Agaricomycetes</taxon>
        <taxon>Agaricomycetidae</taxon>
        <taxon>Agaricales</taxon>
        <taxon>Pluteineae</taxon>
        <taxon>Amanitaceae</taxon>
        <taxon>Amanita</taxon>
    </lineage>
</organism>
<dbReference type="PANTHER" id="PTHR22891">
    <property type="entry name" value="EUKARYOTIC TRANSLATION INITIATION FACTOR 2C"/>
    <property type="match status" value="1"/>
</dbReference>
<evidence type="ECO:0000313" key="6">
    <source>
        <dbReference type="Proteomes" id="UP000242287"/>
    </source>
</evidence>
<feature type="domain" description="PAZ" evidence="3">
    <location>
        <begin position="329"/>
        <end position="427"/>
    </location>
</feature>
<dbReference type="InterPro" id="IPR032472">
    <property type="entry name" value="ArgoL2"/>
</dbReference>
<evidence type="ECO:0000259" key="4">
    <source>
        <dbReference type="PROSITE" id="PS50822"/>
    </source>
</evidence>
<keyword evidence="6" id="KW-1185">Reference proteome</keyword>
<dbReference type="SUPFAM" id="SSF53098">
    <property type="entry name" value="Ribonuclease H-like"/>
    <property type="match status" value="1"/>
</dbReference>
<dbReference type="Gene3D" id="3.40.50.2300">
    <property type="match status" value="1"/>
</dbReference>
<dbReference type="SMART" id="SM00950">
    <property type="entry name" value="Piwi"/>
    <property type="match status" value="1"/>
</dbReference>
<evidence type="ECO:0000259" key="3">
    <source>
        <dbReference type="PROSITE" id="PS50821"/>
    </source>
</evidence>
<accession>A0A2A9NTV2</accession>
<dbReference type="InterPro" id="IPR003165">
    <property type="entry name" value="Piwi"/>
</dbReference>
<dbReference type="SMART" id="SM00949">
    <property type="entry name" value="PAZ"/>
    <property type="match status" value="1"/>
</dbReference>
<dbReference type="EMBL" id="KZ301991">
    <property type="protein sequence ID" value="PFH51130.1"/>
    <property type="molecule type" value="Genomic_DNA"/>
</dbReference>
<dbReference type="SUPFAM" id="SSF101690">
    <property type="entry name" value="PAZ domain"/>
    <property type="match status" value="1"/>
</dbReference>
<proteinExistence type="inferred from homology"/>
<dbReference type="Pfam" id="PF02171">
    <property type="entry name" value="Piwi"/>
    <property type="match status" value="1"/>
</dbReference>
<evidence type="ECO:0008006" key="7">
    <source>
        <dbReference type="Google" id="ProtNLM"/>
    </source>
</evidence>
<dbReference type="Pfam" id="PF02170">
    <property type="entry name" value="PAZ"/>
    <property type="match status" value="1"/>
</dbReference>
<dbReference type="Pfam" id="PF16486">
    <property type="entry name" value="ArgoN"/>
    <property type="match status" value="1"/>
</dbReference>
<dbReference type="InterPro" id="IPR045246">
    <property type="entry name" value="Piwi_ago-like"/>
</dbReference>
<feature type="domain" description="Piwi" evidence="4">
    <location>
        <begin position="611"/>
        <end position="918"/>
    </location>
</feature>